<feature type="modified residue" description="4-aspartylphosphate" evidence="2">
    <location>
        <position position="54"/>
    </location>
</feature>
<evidence type="ECO:0000256" key="1">
    <source>
        <dbReference type="ARBA" id="ARBA00023125"/>
    </source>
</evidence>
<evidence type="ECO:0000256" key="2">
    <source>
        <dbReference type="PROSITE-ProRule" id="PRU00169"/>
    </source>
</evidence>
<dbReference type="Gene3D" id="3.40.50.2300">
    <property type="match status" value="1"/>
</dbReference>
<dbReference type="PANTHER" id="PTHR43214">
    <property type="entry name" value="TWO-COMPONENT RESPONSE REGULATOR"/>
    <property type="match status" value="1"/>
</dbReference>
<protein>
    <submittedName>
        <fullName evidence="5">Response regulator transcription factor</fullName>
    </submittedName>
</protein>
<dbReference type="CDD" id="cd19930">
    <property type="entry name" value="REC_DesR-like"/>
    <property type="match status" value="1"/>
</dbReference>
<dbReference type="Pfam" id="PF00196">
    <property type="entry name" value="GerE"/>
    <property type="match status" value="1"/>
</dbReference>
<reference evidence="5" key="1">
    <citation type="submission" date="2022-01" db="EMBL/GenBank/DDBJ databases">
        <title>Nocardioidaceae gen. sp. A5X3R13.</title>
        <authorList>
            <person name="Lopez Marin M.A."/>
            <person name="Uhlik O."/>
        </authorList>
    </citation>
    <scope>NUCLEOTIDE SEQUENCE</scope>
    <source>
        <strain evidence="5">A5X3R13</strain>
    </source>
</reference>
<dbReference type="InterPro" id="IPR039420">
    <property type="entry name" value="WalR-like"/>
</dbReference>
<dbReference type="AlphaFoldDB" id="A0AA46TJL1"/>
<dbReference type="GO" id="GO:0000160">
    <property type="term" value="P:phosphorelay signal transduction system"/>
    <property type="evidence" value="ECO:0007669"/>
    <property type="project" value="InterPro"/>
</dbReference>
<dbReference type="GO" id="GO:0006355">
    <property type="term" value="P:regulation of DNA-templated transcription"/>
    <property type="evidence" value="ECO:0007669"/>
    <property type="project" value="InterPro"/>
</dbReference>
<dbReference type="Proteomes" id="UP001164390">
    <property type="component" value="Chromosome"/>
</dbReference>
<keyword evidence="1" id="KW-0238">DNA-binding</keyword>
<dbReference type="GO" id="GO:0003677">
    <property type="term" value="F:DNA binding"/>
    <property type="evidence" value="ECO:0007669"/>
    <property type="project" value="UniProtKB-KW"/>
</dbReference>
<dbReference type="Pfam" id="PF00072">
    <property type="entry name" value="Response_reg"/>
    <property type="match status" value="1"/>
</dbReference>
<evidence type="ECO:0000313" key="6">
    <source>
        <dbReference type="Proteomes" id="UP001164390"/>
    </source>
</evidence>
<dbReference type="InterPro" id="IPR011006">
    <property type="entry name" value="CheY-like_superfamily"/>
</dbReference>
<feature type="domain" description="HTH luxR-type" evidence="3">
    <location>
        <begin position="134"/>
        <end position="199"/>
    </location>
</feature>
<evidence type="ECO:0000259" key="4">
    <source>
        <dbReference type="PROSITE" id="PS50110"/>
    </source>
</evidence>
<dbReference type="CDD" id="cd06170">
    <property type="entry name" value="LuxR_C_like"/>
    <property type="match status" value="1"/>
</dbReference>
<feature type="domain" description="Response regulatory" evidence="4">
    <location>
        <begin position="3"/>
        <end position="119"/>
    </location>
</feature>
<dbReference type="RefSeq" id="WP_271635380.1">
    <property type="nucleotide sequence ID" value="NZ_CP094970.1"/>
</dbReference>
<dbReference type="SMART" id="SM00448">
    <property type="entry name" value="REC"/>
    <property type="match status" value="1"/>
</dbReference>
<accession>A0AA46TJL1</accession>
<sequence>MIRALIAEDQAMMRGALALLLDMEHDISVVAQVGRGDEVVAGVREHRPDIALLDIEMPGISGIDAAAALHTEAPECAVMIVTTFARAGYLRRALDAGARGFVVKDDPVEDLAQAVRKVVAGSTVIDPGLAEEARLAPANPLTDGERRVLAAAADGSPVNDLAARLHLSDRTVRNYLSAAIGKTGSRTRAEAAIHARDQGWL</sequence>
<proteinExistence type="predicted"/>
<dbReference type="InterPro" id="IPR000792">
    <property type="entry name" value="Tscrpt_reg_LuxR_C"/>
</dbReference>
<dbReference type="EMBL" id="CP094970">
    <property type="protein sequence ID" value="UYM06475.1"/>
    <property type="molecule type" value="Genomic_DNA"/>
</dbReference>
<name>A0AA46TJL1_9ACTN</name>
<dbReference type="PANTHER" id="PTHR43214:SF42">
    <property type="entry name" value="TRANSCRIPTIONAL REGULATORY PROTEIN DESR"/>
    <property type="match status" value="1"/>
</dbReference>
<evidence type="ECO:0000313" key="5">
    <source>
        <dbReference type="EMBL" id="UYM06475.1"/>
    </source>
</evidence>
<dbReference type="InterPro" id="IPR001789">
    <property type="entry name" value="Sig_transdc_resp-reg_receiver"/>
</dbReference>
<dbReference type="PRINTS" id="PR00038">
    <property type="entry name" value="HTHLUXR"/>
</dbReference>
<dbReference type="KEGG" id="sgrg:L0C25_05215"/>
<gene>
    <name evidence="5" type="ORF">L0C25_05215</name>
</gene>
<evidence type="ECO:0000259" key="3">
    <source>
        <dbReference type="PROSITE" id="PS50043"/>
    </source>
</evidence>
<dbReference type="SUPFAM" id="SSF52172">
    <property type="entry name" value="CheY-like"/>
    <property type="match status" value="1"/>
</dbReference>
<dbReference type="SMART" id="SM00421">
    <property type="entry name" value="HTH_LUXR"/>
    <property type="match status" value="1"/>
</dbReference>
<organism evidence="5 6">
    <name type="scientific">Solicola gregarius</name>
    <dbReference type="NCBI Taxonomy" id="2908642"/>
    <lineage>
        <taxon>Bacteria</taxon>
        <taxon>Bacillati</taxon>
        <taxon>Actinomycetota</taxon>
        <taxon>Actinomycetes</taxon>
        <taxon>Propionibacteriales</taxon>
        <taxon>Nocardioidaceae</taxon>
        <taxon>Solicola</taxon>
    </lineage>
</organism>
<dbReference type="SUPFAM" id="SSF46894">
    <property type="entry name" value="C-terminal effector domain of the bipartite response regulators"/>
    <property type="match status" value="1"/>
</dbReference>
<keyword evidence="2" id="KW-0597">Phosphoprotein</keyword>
<dbReference type="PROSITE" id="PS50043">
    <property type="entry name" value="HTH_LUXR_2"/>
    <property type="match status" value="1"/>
</dbReference>
<dbReference type="PROSITE" id="PS50110">
    <property type="entry name" value="RESPONSE_REGULATORY"/>
    <property type="match status" value="1"/>
</dbReference>
<dbReference type="InterPro" id="IPR016032">
    <property type="entry name" value="Sig_transdc_resp-reg_C-effctor"/>
</dbReference>
<keyword evidence="6" id="KW-1185">Reference proteome</keyword>